<evidence type="ECO:0000256" key="9">
    <source>
        <dbReference type="ARBA" id="ARBA00046056"/>
    </source>
</evidence>
<dbReference type="GO" id="GO:0005930">
    <property type="term" value="C:axoneme"/>
    <property type="evidence" value="ECO:0007669"/>
    <property type="project" value="UniProtKB-ARBA"/>
</dbReference>
<dbReference type="InterPro" id="IPR036322">
    <property type="entry name" value="WD40_repeat_dom_sf"/>
</dbReference>
<dbReference type="InterPro" id="IPR001680">
    <property type="entry name" value="WD40_rpt"/>
</dbReference>
<dbReference type="PANTHER" id="PTHR13720">
    <property type="entry name" value="WD-40 REPEAT PROTEIN"/>
    <property type="match status" value="1"/>
</dbReference>
<comment type="similarity">
    <text evidence="7">Belongs to the CFAP52 family.</text>
</comment>
<evidence type="ECO:0000256" key="6">
    <source>
        <dbReference type="ARBA" id="ARBA00022846"/>
    </source>
</evidence>
<evidence type="ECO:0000256" key="8">
    <source>
        <dbReference type="ARBA" id="ARBA00029552"/>
    </source>
</evidence>
<dbReference type="SUPFAM" id="SSF50978">
    <property type="entry name" value="WD40 repeat-like"/>
    <property type="match status" value="2"/>
</dbReference>
<protein>
    <recommendedName>
        <fullName evidence="8">Cilia- and flagella-associated protein 52</fullName>
    </recommendedName>
</protein>
<evidence type="ECO:0000313" key="13">
    <source>
        <dbReference type="Proteomes" id="UP000494165"/>
    </source>
</evidence>
<evidence type="ECO:0000256" key="1">
    <source>
        <dbReference type="ARBA" id="ARBA00004230"/>
    </source>
</evidence>
<evidence type="ECO:0000256" key="7">
    <source>
        <dbReference type="ARBA" id="ARBA00029456"/>
    </source>
</evidence>
<dbReference type="AlphaFoldDB" id="A0A8S1DTW0"/>
<evidence type="ECO:0000256" key="5">
    <source>
        <dbReference type="ARBA" id="ARBA00022737"/>
    </source>
</evidence>
<keyword evidence="3" id="KW-0963">Cytoplasm</keyword>
<dbReference type="Proteomes" id="UP000494165">
    <property type="component" value="Unassembled WGS sequence"/>
</dbReference>
<name>A0A8S1DTW0_9INSE</name>
<dbReference type="EMBL" id="CADEPI010000352">
    <property type="protein sequence ID" value="CAB3384453.1"/>
    <property type="molecule type" value="Genomic_DNA"/>
</dbReference>
<comment type="function">
    <text evidence="9">Microtubule inner protein (MIP) part of the dynein-decorated doublet microtubules (DMTs) in cilia axoneme. Important for proper ciliary and flagellar beating. May act in cooperation with CFAP45 and axonemal dynein subunit DNAH11. May play a role in cell growth and/or survival.</text>
</comment>
<evidence type="ECO:0000256" key="10">
    <source>
        <dbReference type="ARBA" id="ARBA00047117"/>
    </source>
</evidence>
<keyword evidence="6" id="KW-0969">Cilium</keyword>
<sequence>MAIAAAKICPNFIVTSSEEGLKVWEMDARFQLTVTTVNLGKVKRLINCIMVDDDDSVAYCGSTTGDVVKVRLNLVPAPPHPVLETCMSKPPPKSRRDGIMPSLLNGNYAQGVRAIVRVGPKELVIAAGDGTVDLIEELHTLKPKKLEAGNKCPTQHSLKKVKSCKIKSQITSLNKFKTNSLLLGTKGGDMYSLSAVSFKDPTLKSTSHPGSINSVVVPQVTSEVFVTCGYGDIRIWKIKKSDSKIQEASRILQPGLTCLCVIVNQDGSSIISAWDDGCIRFHAPQSGRLIGEIKGAHQAKVTAIAITSNSQRIVSGGQSGQVRVWDKYQSWNLKKVFGEQRGVIHQVAMKDDDLEAASVCEDGSCYVWKIDPNDEPSCKITLQTTSKLSGVSFFPGSGTLLMTTGMDRKITCWDTATGTAIRGLDTHCSITSLFVPRKGEMFITGFEDGTIRVWSLLKGEDAFCGIGHGAGVTSIAMGSDNSYIISVSSDGSIFYWPCPQQVVRAYKAKQEESLQNSSSRHPATDR</sequence>
<keyword evidence="6" id="KW-0966">Cell projection</keyword>
<feature type="repeat" description="WD" evidence="11">
    <location>
        <begin position="294"/>
        <end position="326"/>
    </location>
</feature>
<accession>A0A8S1DTW0</accession>
<organism evidence="12 13">
    <name type="scientific">Cloeon dipterum</name>
    <dbReference type="NCBI Taxonomy" id="197152"/>
    <lineage>
        <taxon>Eukaryota</taxon>
        <taxon>Metazoa</taxon>
        <taxon>Ecdysozoa</taxon>
        <taxon>Arthropoda</taxon>
        <taxon>Hexapoda</taxon>
        <taxon>Insecta</taxon>
        <taxon>Pterygota</taxon>
        <taxon>Palaeoptera</taxon>
        <taxon>Ephemeroptera</taxon>
        <taxon>Pisciforma</taxon>
        <taxon>Baetidae</taxon>
        <taxon>Cloeon</taxon>
    </lineage>
</organism>
<dbReference type="InterPro" id="IPR050630">
    <property type="entry name" value="WD_repeat_EMAP"/>
</dbReference>
<proteinExistence type="inferred from homology"/>
<dbReference type="OrthoDB" id="6252103at2759"/>
<evidence type="ECO:0000256" key="11">
    <source>
        <dbReference type="PROSITE-ProRule" id="PRU00221"/>
    </source>
</evidence>
<feature type="repeat" description="WD" evidence="11">
    <location>
        <begin position="465"/>
        <end position="496"/>
    </location>
</feature>
<dbReference type="PROSITE" id="PS50082">
    <property type="entry name" value="WD_REPEATS_2"/>
    <property type="match status" value="3"/>
</dbReference>
<dbReference type="PANTHER" id="PTHR13720:SF14">
    <property type="entry name" value="CILIA- AND FLAGELLA-ASSOCIATED PROTEIN 52"/>
    <property type="match status" value="1"/>
</dbReference>
<comment type="subcellular location">
    <subcellularLocation>
        <location evidence="1">Cell projection</location>
        <location evidence="1">Cilium</location>
        <location evidence="1">Flagellum</location>
    </subcellularLocation>
    <subcellularLocation>
        <location evidence="2">Cytoplasm</location>
    </subcellularLocation>
</comment>
<dbReference type="SMART" id="SM00320">
    <property type="entry name" value="WD40"/>
    <property type="match status" value="7"/>
</dbReference>
<gene>
    <name evidence="12" type="ORF">CLODIP_2_CD10578</name>
</gene>
<dbReference type="Gene3D" id="2.130.10.10">
    <property type="entry name" value="YVTN repeat-like/Quinoprotein amine dehydrogenase"/>
    <property type="match status" value="2"/>
</dbReference>
<reference evidence="12 13" key="1">
    <citation type="submission" date="2020-04" db="EMBL/GenBank/DDBJ databases">
        <authorList>
            <person name="Alioto T."/>
            <person name="Alioto T."/>
            <person name="Gomez Garrido J."/>
        </authorList>
    </citation>
    <scope>NUCLEOTIDE SEQUENCE [LARGE SCALE GENOMIC DNA]</scope>
</reference>
<evidence type="ECO:0000256" key="2">
    <source>
        <dbReference type="ARBA" id="ARBA00004496"/>
    </source>
</evidence>
<keyword evidence="6" id="KW-0282">Flagellum</keyword>
<keyword evidence="13" id="KW-1185">Reference proteome</keyword>
<evidence type="ECO:0000256" key="3">
    <source>
        <dbReference type="ARBA" id="ARBA00022490"/>
    </source>
</evidence>
<dbReference type="PROSITE" id="PS50294">
    <property type="entry name" value="WD_REPEATS_REGION"/>
    <property type="match status" value="2"/>
</dbReference>
<evidence type="ECO:0000313" key="12">
    <source>
        <dbReference type="EMBL" id="CAB3384453.1"/>
    </source>
</evidence>
<dbReference type="Pfam" id="PF00400">
    <property type="entry name" value="WD40"/>
    <property type="match status" value="4"/>
</dbReference>
<keyword evidence="5" id="KW-0677">Repeat</keyword>
<keyword evidence="4 11" id="KW-0853">WD repeat</keyword>
<dbReference type="InterPro" id="IPR015943">
    <property type="entry name" value="WD40/YVTN_repeat-like_dom_sf"/>
</dbReference>
<comment type="subunit">
    <text evidence="10">Microtubule inner protein component of sperm flagellar doublet microtubules. Interacts with BRCA2. Interacts with the CCT chaperonin complex. Interacts with HSP70. Interacts with AK8. Interacts with CFAP45. Interacts with DNAI1. Interacts with IQDC.</text>
</comment>
<comment type="caution">
    <text evidence="12">The sequence shown here is derived from an EMBL/GenBank/DDBJ whole genome shotgun (WGS) entry which is preliminary data.</text>
</comment>
<evidence type="ECO:0000256" key="4">
    <source>
        <dbReference type="ARBA" id="ARBA00022574"/>
    </source>
</evidence>
<dbReference type="GO" id="GO:0031514">
    <property type="term" value="C:motile cilium"/>
    <property type="evidence" value="ECO:0007669"/>
    <property type="project" value="UniProtKB-SubCell"/>
</dbReference>
<feature type="repeat" description="WD" evidence="11">
    <location>
        <begin position="430"/>
        <end position="456"/>
    </location>
</feature>